<evidence type="ECO:0000313" key="2">
    <source>
        <dbReference type="EMBL" id="KXZ56129.1"/>
    </source>
</evidence>
<sequence length="151" mass="16452">MTHGSSALTHVWPDDHILEKIDHLCIPFLVVGTPLTAVMALRPSGPYHVMGGMTMLTLAAAFLRPVYRTLSFVAAGAVMFGYYYWIINVNLVAQVTLYVAGAVFFVRNGGHSRPMGLQDHHMLHYCVTAASLLHVAYIVRAVTLGSKVKGA</sequence>
<dbReference type="AlphaFoldDB" id="A0A150H1W5"/>
<keyword evidence="3" id="KW-1185">Reference proteome</keyword>
<feature type="transmembrane region" description="Helical" evidence="1">
    <location>
        <begin position="47"/>
        <end position="63"/>
    </location>
</feature>
<accession>A0A150H1W5</accession>
<keyword evidence="1" id="KW-0472">Membrane</keyword>
<comment type="caution">
    <text evidence="2">The sequence shown here is derived from an EMBL/GenBank/DDBJ whole genome shotgun (WGS) entry which is preliminary data.</text>
</comment>
<evidence type="ECO:0000256" key="1">
    <source>
        <dbReference type="SAM" id="Phobius"/>
    </source>
</evidence>
<dbReference type="OrthoDB" id="530204at2759"/>
<feature type="transmembrane region" description="Helical" evidence="1">
    <location>
        <begin position="92"/>
        <end position="110"/>
    </location>
</feature>
<feature type="transmembrane region" description="Helical" evidence="1">
    <location>
        <begin position="122"/>
        <end position="139"/>
    </location>
</feature>
<protein>
    <submittedName>
        <fullName evidence="2">Uncharacterized protein</fullName>
    </submittedName>
</protein>
<dbReference type="EMBL" id="LSYV01000002">
    <property type="protein sequence ID" value="KXZ56129.1"/>
    <property type="molecule type" value="Genomic_DNA"/>
</dbReference>
<reference evidence="3" key="1">
    <citation type="journal article" date="2016" name="Nat. Commun.">
        <title>The Gonium pectorale genome demonstrates co-option of cell cycle regulation during the evolution of multicellularity.</title>
        <authorList>
            <person name="Hanschen E.R."/>
            <person name="Marriage T.N."/>
            <person name="Ferris P.J."/>
            <person name="Hamaji T."/>
            <person name="Toyoda A."/>
            <person name="Fujiyama A."/>
            <person name="Neme R."/>
            <person name="Noguchi H."/>
            <person name="Minakuchi Y."/>
            <person name="Suzuki M."/>
            <person name="Kawai-Toyooka H."/>
            <person name="Smith D.R."/>
            <person name="Sparks H."/>
            <person name="Anderson J."/>
            <person name="Bakaric R."/>
            <person name="Luria V."/>
            <person name="Karger A."/>
            <person name="Kirschner M.W."/>
            <person name="Durand P.M."/>
            <person name="Michod R.E."/>
            <person name="Nozaki H."/>
            <person name="Olson B.J."/>
        </authorList>
    </citation>
    <scope>NUCLEOTIDE SEQUENCE [LARGE SCALE GENOMIC DNA]</scope>
    <source>
        <strain evidence="3">NIES-2863</strain>
    </source>
</reference>
<keyword evidence="1" id="KW-1133">Transmembrane helix</keyword>
<proteinExistence type="predicted"/>
<organism evidence="2 3">
    <name type="scientific">Gonium pectorale</name>
    <name type="common">Green alga</name>
    <dbReference type="NCBI Taxonomy" id="33097"/>
    <lineage>
        <taxon>Eukaryota</taxon>
        <taxon>Viridiplantae</taxon>
        <taxon>Chlorophyta</taxon>
        <taxon>core chlorophytes</taxon>
        <taxon>Chlorophyceae</taxon>
        <taxon>CS clade</taxon>
        <taxon>Chlamydomonadales</taxon>
        <taxon>Volvocaceae</taxon>
        <taxon>Gonium</taxon>
    </lineage>
</organism>
<evidence type="ECO:0000313" key="3">
    <source>
        <dbReference type="Proteomes" id="UP000075714"/>
    </source>
</evidence>
<name>A0A150H1W5_GONPE</name>
<dbReference type="STRING" id="33097.A0A150H1W5"/>
<gene>
    <name evidence="2" type="ORF">GPECTOR_1g109</name>
</gene>
<keyword evidence="1" id="KW-0812">Transmembrane</keyword>
<dbReference type="Proteomes" id="UP000075714">
    <property type="component" value="Unassembled WGS sequence"/>
</dbReference>